<reference evidence="3 4" key="1">
    <citation type="journal article" date="2023" name="Arcadia Sci">
        <title>De novo assembly of a long-read Amblyomma americanum tick genome.</title>
        <authorList>
            <person name="Chou S."/>
            <person name="Poskanzer K.E."/>
            <person name="Rollins M."/>
            <person name="Thuy-Boun P.S."/>
        </authorList>
    </citation>
    <scope>NUCLEOTIDE SEQUENCE [LARGE SCALE GENOMIC DNA]</scope>
    <source>
        <strain evidence="3">F_SG_1</strain>
        <tissue evidence="3">Salivary glands</tissue>
    </source>
</reference>
<name>A0AAQ4FCC4_AMBAM</name>
<proteinExistence type="predicted"/>
<protein>
    <recommendedName>
        <fullName evidence="5">Secreted protein</fullName>
    </recommendedName>
</protein>
<feature type="region of interest" description="Disordered" evidence="1">
    <location>
        <begin position="171"/>
        <end position="274"/>
    </location>
</feature>
<feature type="compositionally biased region" description="Basic and acidic residues" evidence="1">
    <location>
        <begin position="176"/>
        <end position="196"/>
    </location>
</feature>
<feature type="region of interest" description="Disordered" evidence="1">
    <location>
        <begin position="36"/>
        <end position="57"/>
    </location>
</feature>
<organism evidence="3 4">
    <name type="scientific">Amblyomma americanum</name>
    <name type="common">Lone star tick</name>
    <dbReference type="NCBI Taxonomy" id="6943"/>
    <lineage>
        <taxon>Eukaryota</taxon>
        <taxon>Metazoa</taxon>
        <taxon>Ecdysozoa</taxon>
        <taxon>Arthropoda</taxon>
        <taxon>Chelicerata</taxon>
        <taxon>Arachnida</taxon>
        <taxon>Acari</taxon>
        <taxon>Parasitiformes</taxon>
        <taxon>Ixodida</taxon>
        <taxon>Ixodoidea</taxon>
        <taxon>Ixodidae</taxon>
        <taxon>Amblyomminae</taxon>
        <taxon>Amblyomma</taxon>
    </lineage>
</organism>
<keyword evidence="4" id="KW-1185">Reference proteome</keyword>
<dbReference type="AlphaFoldDB" id="A0AAQ4FCC4"/>
<feature type="compositionally biased region" description="Low complexity" evidence="1">
    <location>
        <begin position="234"/>
        <end position="245"/>
    </location>
</feature>
<keyword evidence="2" id="KW-0732">Signal</keyword>
<evidence type="ECO:0000256" key="2">
    <source>
        <dbReference type="SAM" id="SignalP"/>
    </source>
</evidence>
<evidence type="ECO:0000313" key="3">
    <source>
        <dbReference type="EMBL" id="KAK8784820.1"/>
    </source>
</evidence>
<sequence>MSAGRRGIGPWYYLFRVLALLVVAAEFTARSLADQEASQRNGLKKATSGQGPSVPGTWDLAAAPGDGFEFAQAVTHEAPLSATGSAEVLKAASSSQKMYRTEKAVPSDRSGERYYASATDHYSGGGGGNGGPGFGFPDSMRHFQYGSGPKGYNTQRAYAYEKVYPERTYSTNHATSYERHYNDDDNQGRPRGHGYETRYSSSYPVKPSGYGYRHSDSYGSDKGGRGGGGGGSYGPSHYGPKGSGYESRRYDYRPTASATSSGRRGGGGGAGPKIRRYVYKNPHDQSTTRVVEMQSGSGSPPWAESSVSQHIWKPGGMEDFVAGLIRNG</sequence>
<dbReference type="EMBL" id="JARKHS020004244">
    <property type="protein sequence ID" value="KAK8784820.1"/>
    <property type="molecule type" value="Genomic_DNA"/>
</dbReference>
<feature type="compositionally biased region" description="Polar residues" evidence="1">
    <location>
        <begin position="36"/>
        <end position="51"/>
    </location>
</feature>
<comment type="caution">
    <text evidence="3">The sequence shown here is derived from an EMBL/GenBank/DDBJ whole genome shotgun (WGS) entry which is preliminary data.</text>
</comment>
<evidence type="ECO:0000256" key="1">
    <source>
        <dbReference type="SAM" id="MobiDB-lite"/>
    </source>
</evidence>
<gene>
    <name evidence="3" type="ORF">V5799_008820</name>
</gene>
<evidence type="ECO:0000313" key="4">
    <source>
        <dbReference type="Proteomes" id="UP001321473"/>
    </source>
</evidence>
<feature type="chain" id="PRO_5042914718" description="Secreted protein" evidence="2">
    <location>
        <begin position="34"/>
        <end position="328"/>
    </location>
</feature>
<evidence type="ECO:0008006" key="5">
    <source>
        <dbReference type="Google" id="ProtNLM"/>
    </source>
</evidence>
<accession>A0AAQ4FCC4</accession>
<dbReference type="Proteomes" id="UP001321473">
    <property type="component" value="Unassembled WGS sequence"/>
</dbReference>
<feature type="signal peptide" evidence="2">
    <location>
        <begin position="1"/>
        <end position="33"/>
    </location>
</feature>